<gene>
    <name evidence="11" type="ORF">SAPIS_v1c01490</name>
</gene>
<dbReference type="GO" id="GO:0002949">
    <property type="term" value="P:tRNA threonylcarbamoyladenosine modification"/>
    <property type="evidence" value="ECO:0007669"/>
    <property type="project" value="InterPro"/>
</dbReference>
<dbReference type="InterPro" id="IPR003442">
    <property type="entry name" value="T6A_TsaE"/>
</dbReference>
<evidence type="ECO:0000256" key="6">
    <source>
        <dbReference type="ARBA" id="ARBA00022723"/>
    </source>
</evidence>
<reference evidence="11 12" key="1">
    <citation type="journal article" date="2014" name="Genome Announc.">
        <title>Complete Genome Sequence of Spiroplasma apis B31T (ATCC 33834), a Bacterium Associated with May Disease of Honeybees (Apis mellifera).</title>
        <authorList>
            <person name="Ku C."/>
            <person name="Lo W.S."/>
            <person name="Chen L.L."/>
            <person name="Kuo C.H."/>
        </authorList>
    </citation>
    <scope>NUCLEOTIDE SEQUENCE [LARGE SCALE GENOMIC DNA]</scope>
    <source>
        <strain evidence="11">B31</strain>
    </source>
</reference>
<organism evidence="11 12">
    <name type="scientific">Spiroplasma apis B31</name>
    <dbReference type="NCBI Taxonomy" id="1276258"/>
    <lineage>
        <taxon>Bacteria</taxon>
        <taxon>Bacillati</taxon>
        <taxon>Mycoplasmatota</taxon>
        <taxon>Mollicutes</taxon>
        <taxon>Entomoplasmatales</taxon>
        <taxon>Spiroplasmataceae</taxon>
        <taxon>Spiroplasma</taxon>
    </lineage>
</organism>
<dbReference type="STRING" id="1276258.SAPIS_v1c01490"/>
<accession>V5RJQ2</accession>
<keyword evidence="6" id="KW-0479">Metal-binding</keyword>
<name>V5RJQ2_SPIAP</name>
<evidence type="ECO:0000256" key="8">
    <source>
        <dbReference type="ARBA" id="ARBA00022840"/>
    </source>
</evidence>
<dbReference type="Proteomes" id="UP000018550">
    <property type="component" value="Chromosome"/>
</dbReference>
<keyword evidence="9" id="KW-0460">Magnesium</keyword>
<dbReference type="GO" id="GO:0005737">
    <property type="term" value="C:cytoplasm"/>
    <property type="evidence" value="ECO:0007669"/>
    <property type="project" value="UniProtKB-SubCell"/>
</dbReference>
<keyword evidence="7" id="KW-0547">Nucleotide-binding</keyword>
<evidence type="ECO:0000256" key="3">
    <source>
        <dbReference type="ARBA" id="ARBA00019010"/>
    </source>
</evidence>
<dbReference type="HOGENOM" id="CLU_087829_5_2_14"/>
<dbReference type="PATRIC" id="fig|1276258.3.peg.144"/>
<evidence type="ECO:0000256" key="7">
    <source>
        <dbReference type="ARBA" id="ARBA00022741"/>
    </source>
</evidence>
<protein>
    <recommendedName>
        <fullName evidence="3">tRNA threonylcarbamoyladenosine biosynthesis protein TsaE</fullName>
    </recommendedName>
    <alternativeName>
        <fullName evidence="10">t(6)A37 threonylcarbamoyladenosine biosynthesis protein TsaE</fullName>
    </alternativeName>
</protein>
<keyword evidence="8" id="KW-0067">ATP-binding</keyword>
<dbReference type="PANTHER" id="PTHR33540">
    <property type="entry name" value="TRNA THREONYLCARBAMOYLADENOSINE BIOSYNTHESIS PROTEIN TSAE"/>
    <property type="match status" value="1"/>
</dbReference>
<keyword evidence="5" id="KW-0819">tRNA processing</keyword>
<evidence type="ECO:0000256" key="4">
    <source>
        <dbReference type="ARBA" id="ARBA00022490"/>
    </source>
</evidence>
<evidence type="ECO:0000256" key="2">
    <source>
        <dbReference type="ARBA" id="ARBA00007599"/>
    </source>
</evidence>
<dbReference type="GO" id="GO:0005524">
    <property type="term" value="F:ATP binding"/>
    <property type="evidence" value="ECO:0007669"/>
    <property type="project" value="UniProtKB-KW"/>
</dbReference>
<comment type="similarity">
    <text evidence="2">Belongs to the TsaE family.</text>
</comment>
<evidence type="ECO:0000256" key="1">
    <source>
        <dbReference type="ARBA" id="ARBA00004496"/>
    </source>
</evidence>
<comment type="subcellular location">
    <subcellularLocation>
        <location evidence="1">Cytoplasm</location>
    </subcellularLocation>
</comment>
<dbReference type="KEGG" id="sapi:SAPIS_v1c01490"/>
<dbReference type="Pfam" id="PF02367">
    <property type="entry name" value="TsaE"/>
    <property type="match status" value="1"/>
</dbReference>
<sequence length="134" mass="15544">MKVSSLSELQKVFDALDLREPKNTCILLNGPMGAGKTTFTKLLLKEMGVTDVVTSPTYVIMNQFIGRNNLHINHVDAYRMSKGEEIDMYTDYFYDSLNVIEWSENMNYDFKKNFKIIIINISIIDETTREFIIE</sequence>
<dbReference type="eggNOG" id="COG0802">
    <property type="taxonomic scope" value="Bacteria"/>
</dbReference>
<dbReference type="InterPro" id="IPR027417">
    <property type="entry name" value="P-loop_NTPase"/>
</dbReference>
<evidence type="ECO:0000256" key="9">
    <source>
        <dbReference type="ARBA" id="ARBA00022842"/>
    </source>
</evidence>
<proteinExistence type="inferred from homology"/>
<dbReference type="AlphaFoldDB" id="V5RJQ2"/>
<evidence type="ECO:0000313" key="11">
    <source>
        <dbReference type="EMBL" id="AHB35995.1"/>
    </source>
</evidence>
<dbReference type="GO" id="GO:0046872">
    <property type="term" value="F:metal ion binding"/>
    <property type="evidence" value="ECO:0007669"/>
    <property type="project" value="UniProtKB-KW"/>
</dbReference>
<dbReference type="PANTHER" id="PTHR33540:SF2">
    <property type="entry name" value="TRNA THREONYLCARBAMOYLADENOSINE BIOSYNTHESIS PROTEIN TSAE"/>
    <property type="match status" value="1"/>
</dbReference>
<dbReference type="Gene3D" id="3.40.50.300">
    <property type="entry name" value="P-loop containing nucleotide triphosphate hydrolases"/>
    <property type="match status" value="1"/>
</dbReference>
<keyword evidence="12" id="KW-1185">Reference proteome</keyword>
<evidence type="ECO:0000313" key="12">
    <source>
        <dbReference type="Proteomes" id="UP000018550"/>
    </source>
</evidence>
<evidence type="ECO:0000256" key="5">
    <source>
        <dbReference type="ARBA" id="ARBA00022694"/>
    </source>
</evidence>
<dbReference type="SUPFAM" id="SSF52540">
    <property type="entry name" value="P-loop containing nucleoside triphosphate hydrolases"/>
    <property type="match status" value="1"/>
</dbReference>
<evidence type="ECO:0000256" key="10">
    <source>
        <dbReference type="ARBA" id="ARBA00032441"/>
    </source>
</evidence>
<dbReference type="RefSeq" id="WP_023788929.1">
    <property type="nucleotide sequence ID" value="NC_022998.1"/>
</dbReference>
<keyword evidence="4" id="KW-0963">Cytoplasm</keyword>
<dbReference type="EMBL" id="CP006682">
    <property type="protein sequence ID" value="AHB35995.1"/>
    <property type="molecule type" value="Genomic_DNA"/>
</dbReference>
<dbReference type="NCBIfam" id="TIGR00150">
    <property type="entry name" value="T6A_YjeE"/>
    <property type="match status" value="1"/>
</dbReference>